<dbReference type="PANTHER" id="PTHR31005">
    <property type="entry name" value="DUF4139 DOMAIN-CONTAINING PROTEIN"/>
    <property type="match status" value="1"/>
</dbReference>
<sequence>MITRLVLALTATFTLGAATASQGTITQVLALPDSAQITRSLELSVVKGVNPIRLGPFPAAMDPDSIQIELSGTGLSLGSITPRRLHQAEFSDALTKTLRTRLEQVQQAIQALQDRALALERRESFITQMAAAIAAPAEGQPLLPPSNWDDAANRLQSQIEEVYVRRRELEQNKQDREEDQAKIQAELSSYQNRARSVQVVDITLDSDAQRSAEIVLRYRVNGARWQPRYRAHLDSHSHQLRLELIAELTQSTGEDWPGVSLRVATQRSDLGTRPPSLSPWLVSAAPRITPQQALRETRALAASDFAGSQPETATASPRLDGFSLSYEVPGPTDVRSDNDPVGVSLATWELDATVTHRAAPRRLPAAFVHARTAMPETSALLPGPVELYRDQSYIGRTRIEQAQDVDGLSLSFGADDTVKVTYEAGPATTEDVGMLRRQQQASRTHLIRITNHHGRSIRLVLLDQVPVARDDTVTIANQYQPRPPEPYNEKLENGLIVWRETIAPDASFEAKVDTTLTYEPEARLQGWPD</sequence>
<feature type="chain" id="PRO_5046196228" evidence="2">
    <location>
        <begin position="21"/>
        <end position="529"/>
    </location>
</feature>
<keyword evidence="6" id="KW-1185">Reference proteome</keyword>
<dbReference type="PANTHER" id="PTHR31005:SF8">
    <property type="entry name" value="DUF4139 DOMAIN-CONTAINING PROTEIN"/>
    <property type="match status" value="1"/>
</dbReference>
<dbReference type="InterPro" id="IPR037291">
    <property type="entry name" value="DUF4139"/>
</dbReference>
<dbReference type="Proteomes" id="UP001259982">
    <property type="component" value="Unassembled WGS sequence"/>
</dbReference>
<feature type="coiled-coil region" evidence="1">
    <location>
        <begin position="95"/>
        <end position="122"/>
    </location>
</feature>
<evidence type="ECO:0000256" key="2">
    <source>
        <dbReference type="SAM" id="SignalP"/>
    </source>
</evidence>
<feature type="domain" description="DUF4140" evidence="4">
    <location>
        <begin position="31"/>
        <end position="126"/>
    </location>
</feature>
<keyword evidence="1" id="KW-0175">Coiled coil</keyword>
<keyword evidence="2" id="KW-0732">Signal</keyword>
<dbReference type="Pfam" id="PF13598">
    <property type="entry name" value="DUF4139"/>
    <property type="match status" value="1"/>
</dbReference>
<evidence type="ECO:0000259" key="3">
    <source>
        <dbReference type="Pfam" id="PF13598"/>
    </source>
</evidence>
<feature type="signal peptide" evidence="2">
    <location>
        <begin position="1"/>
        <end position="20"/>
    </location>
</feature>
<protein>
    <submittedName>
        <fullName evidence="5">Mucoidy inhibitor MuiA family protein</fullName>
    </submittedName>
</protein>
<dbReference type="EMBL" id="JAVRHY010000006">
    <property type="protein sequence ID" value="MDT0618490.1"/>
    <property type="molecule type" value="Genomic_DNA"/>
</dbReference>
<feature type="coiled-coil region" evidence="1">
    <location>
        <begin position="152"/>
        <end position="193"/>
    </location>
</feature>
<evidence type="ECO:0000313" key="5">
    <source>
        <dbReference type="EMBL" id="MDT0618490.1"/>
    </source>
</evidence>
<name>A0ABU3B7P6_9GAMM</name>
<dbReference type="InterPro" id="IPR025554">
    <property type="entry name" value="DUF4140"/>
</dbReference>
<feature type="domain" description="DUF4139" evidence="3">
    <location>
        <begin position="216"/>
        <end position="518"/>
    </location>
</feature>
<evidence type="ECO:0000313" key="6">
    <source>
        <dbReference type="Proteomes" id="UP001259982"/>
    </source>
</evidence>
<dbReference type="InterPro" id="IPR011935">
    <property type="entry name" value="CHP02231"/>
</dbReference>
<evidence type="ECO:0000259" key="4">
    <source>
        <dbReference type="Pfam" id="PF13600"/>
    </source>
</evidence>
<reference evidence="5 6" key="1">
    <citation type="submission" date="2023-09" db="EMBL/GenBank/DDBJ databases">
        <authorList>
            <person name="Rey-Velasco X."/>
        </authorList>
    </citation>
    <scope>NUCLEOTIDE SEQUENCE [LARGE SCALE GENOMIC DNA]</scope>
    <source>
        <strain evidence="5 6">P385</strain>
    </source>
</reference>
<accession>A0ABU3B7P6</accession>
<dbReference type="NCBIfam" id="TIGR02231">
    <property type="entry name" value="mucoidy inhibitor MuiA family protein"/>
    <property type="match status" value="1"/>
</dbReference>
<dbReference type="RefSeq" id="WP_311658611.1">
    <property type="nucleotide sequence ID" value="NZ_JAVRHY010000006.1"/>
</dbReference>
<evidence type="ECO:0000256" key="1">
    <source>
        <dbReference type="SAM" id="Coils"/>
    </source>
</evidence>
<comment type="caution">
    <text evidence="5">The sequence shown here is derived from an EMBL/GenBank/DDBJ whole genome shotgun (WGS) entry which is preliminary data.</text>
</comment>
<organism evidence="5 6">
    <name type="scientific">Spectribacter acetivorans</name>
    <dbReference type="NCBI Taxonomy" id="3075603"/>
    <lineage>
        <taxon>Bacteria</taxon>
        <taxon>Pseudomonadati</taxon>
        <taxon>Pseudomonadota</taxon>
        <taxon>Gammaproteobacteria</taxon>
        <taxon>Salinisphaerales</taxon>
        <taxon>Salinisphaeraceae</taxon>
        <taxon>Spectribacter</taxon>
    </lineage>
</organism>
<gene>
    <name evidence="5" type="ORF">RM531_08370</name>
</gene>
<proteinExistence type="predicted"/>
<dbReference type="Pfam" id="PF13600">
    <property type="entry name" value="DUF4140"/>
    <property type="match status" value="1"/>
</dbReference>